<accession>A0A9J5ZA70</accession>
<organism evidence="1 2">
    <name type="scientific">Solanum commersonii</name>
    <name type="common">Commerson's wild potato</name>
    <name type="synonym">Commerson's nightshade</name>
    <dbReference type="NCBI Taxonomy" id="4109"/>
    <lineage>
        <taxon>Eukaryota</taxon>
        <taxon>Viridiplantae</taxon>
        <taxon>Streptophyta</taxon>
        <taxon>Embryophyta</taxon>
        <taxon>Tracheophyta</taxon>
        <taxon>Spermatophyta</taxon>
        <taxon>Magnoliopsida</taxon>
        <taxon>eudicotyledons</taxon>
        <taxon>Gunneridae</taxon>
        <taxon>Pentapetalae</taxon>
        <taxon>asterids</taxon>
        <taxon>lamiids</taxon>
        <taxon>Solanales</taxon>
        <taxon>Solanaceae</taxon>
        <taxon>Solanoideae</taxon>
        <taxon>Solaneae</taxon>
        <taxon>Solanum</taxon>
    </lineage>
</organism>
<keyword evidence="2" id="KW-1185">Reference proteome</keyword>
<dbReference type="Proteomes" id="UP000824120">
    <property type="component" value="Chromosome 4"/>
</dbReference>
<dbReference type="OrthoDB" id="1303239at2759"/>
<evidence type="ECO:0000313" key="1">
    <source>
        <dbReference type="EMBL" id="KAG5609538.1"/>
    </source>
</evidence>
<dbReference type="EMBL" id="JACXVP010000004">
    <property type="protein sequence ID" value="KAG5609538.1"/>
    <property type="molecule type" value="Genomic_DNA"/>
</dbReference>
<gene>
    <name evidence="1" type="ORF">H5410_020819</name>
</gene>
<dbReference type="AlphaFoldDB" id="A0A9J5ZA70"/>
<comment type="caution">
    <text evidence="1">The sequence shown here is derived from an EMBL/GenBank/DDBJ whole genome shotgun (WGS) entry which is preliminary data.</text>
</comment>
<reference evidence="1 2" key="1">
    <citation type="submission" date="2020-09" db="EMBL/GenBank/DDBJ databases">
        <title>De no assembly of potato wild relative species, Solanum commersonii.</title>
        <authorList>
            <person name="Cho K."/>
        </authorList>
    </citation>
    <scope>NUCLEOTIDE SEQUENCE [LARGE SCALE GENOMIC DNA]</scope>
    <source>
        <strain evidence="1">LZ3.2</strain>
        <tissue evidence="1">Leaf</tissue>
    </source>
</reference>
<sequence length="129" mass="15068">MGRDINEFELISEYIKPSSIAREAKEVYYERNIIVSEEDLLLQKKLNTEQRKAYDIILDRVLSNKFGAFYIDGPVERYNKTQGIYSFSNCKFGVAPSLLPRRSNRFILDLKFLLMSMKILLAILVNKVH</sequence>
<protein>
    <submittedName>
        <fullName evidence="1">Uncharacterized protein</fullName>
    </submittedName>
</protein>
<proteinExistence type="predicted"/>
<evidence type="ECO:0000313" key="2">
    <source>
        <dbReference type="Proteomes" id="UP000824120"/>
    </source>
</evidence>
<name>A0A9J5ZA70_SOLCO</name>